<evidence type="ECO:0000256" key="1">
    <source>
        <dbReference type="SAM" id="MobiDB-lite"/>
    </source>
</evidence>
<feature type="region of interest" description="Disordered" evidence="1">
    <location>
        <begin position="337"/>
        <end position="410"/>
    </location>
</feature>
<dbReference type="EMBL" id="CAXAJV020001281">
    <property type="protein sequence ID" value="CAL7934677.1"/>
    <property type="molecule type" value="Genomic_DNA"/>
</dbReference>
<feature type="region of interest" description="Disordered" evidence="1">
    <location>
        <begin position="457"/>
        <end position="489"/>
    </location>
</feature>
<proteinExistence type="predicted"/>
<accession>A0ABP1N166</accession>
<protein>
    <submittedName>
        <fullName evidence="2">Uncharacterized protein</fullName>
    </submittedName>
</protein>
<dbReference type="Proteomes" id="UP001642520">
    <property type="component" value="Unassembled WGS sequence"/>
</dbReference>
<reference evidence="2 3" key="1">
    <citation type="submission" date="2024-08" db="EMBL/GenBank/DDBJ databases">
        <authorList>
            <person name="Will J Nash"/>
            <person name="Angela Man"/>
            <person name="Seanna McTaggart"/>
            <person name="Kendall Baker"/>
            <person name="Tom Barker"/>
            <person name="Leah Catchpole"/>
            <person name="Alex Durrant"/>
            <person name="Karim Gharbi"/>
            <person name="Naomi Irish"/>
            <person name="Gemy Kaithakottil"/>
            <person name="Debby Ku"/>
            <person name="Aaliyah Providence"/>
            <person name="Felix Shaw"/>
            <person name="David Swarbreck"/>
            <person name="Chris Watkins"/>
            <person name="Ann M. McCartney"/>
            <person name="Giulio Formenti"/>
            <person name="Alice Mouton"/>
            <person name="Noel Vella"/>
            <person name="Bjorn M von Reumont"/>
            <person name="Adriana Vella"/>
            <person name="Wilfried Haerty"/>
        </authorList>
    </citation>
    <scope>NUCLEOTIDE SEQUENCE [LARGE SCALE GENOMIC DNA]</scope>
</reference>
<feature type="compositionally biased region" description="Basic and acidic residues" evidence="1">
    <location>
        <begin position="389"/>
        <end position="399"/>
    </location>
</feature>
<evidence type="ECO:0000313" key="2">
    <source>
        <dbReference type="EMBL" id="CAL7934677.1"/>
    </source>
</evidence>
<sequence>MRIIKIMEVNKVLENVSGNKKIPVVGEGKESIDELKSSLKKQIDQLKLIISQIEWNLSVIKFGKTKHTFHSNQITENLNDVNIPNIGAWLKYELCRYSGFYCVYCSKQGQVFNFLSSNKYDAKNIYVAQILNNQNKPSLGKWIMPMGIDLDDLVSDFPIDKLKNVPRFLRICKFSIHCYFVRCEQYATLMSIVSSTKNCNLQTNVGYTLIILELTNVCNENDNTIIGIAIYLVYDINEIRPYKVRVDSTVKQELDKNIKKHLQKCLQQFKSYDLHTAFENMLNMKPFVWTKEADEDSLLQINSASESDDDGYLASILLQPKRRKTLRIRNVQLMEGTRIAGPNTRKKKKYSERSIPIKNKRPESTSIENNLKRKRSKRATSTSSSNGTKLEDNNDENRTNNESNNSISLDTATSVNEKINEWSAKPFTSTPIRSKKKGFSNLTVLSNVNISDITVSESNSTAAGKSDSEGGQFQKNTSKKLLRNKMKRK</sequence>
<evidence type="ECO:0000313" key="3">
    <source>
        <dbReference type="Proteomes" id="UP001642520"/>
    </source>
</evidence>
<name>A0ABP1N166_XYLVO</name>
<feature type="compositionally biased region" description="Polar residues" evidence="1">
    <location>
        <begin position="457"/>
        <end position="476"/>
    </location>
</feature>
<feature type="compositionally biased region" description="Basic residues" evidence="1">
    <location>
        <begin position="477"/>
        <end position="489"/>
    </location>
</feature>
<gene>
    <name evidence="2" type="ORF">XYLVIOL_LOCUS1155</name>
</gene>
<organism evidence="2 3">
    <name type="scientific">Xylocopa violacea</name>
    <name type="common">Violet carpenter bee</name>
    <name type="synonym">Apis violacea</name>
    <dbReference type="NCBI Taxonomy" id="135666"/>
    <lineage>
        <taxon>Eukaryota</taxon>
        <taxon>Metazoa</taxon>
        <taxon>Ecdysozoa</taxon>
        <taxon>Arthropoda</taxon>
        <taxon>Hexapoda</taxon>
        <taxon>Insecta</taxon>
        <taxon>Pterygota</taxon>
        <taxon>Neoptera</taxon>
        <taxon>Endopterygota</taxon>
        <taxon>Hymenoptera</taxon>
        <taxon>Apocrita</taxon>
        <taxon>Aculeata</taxon>
        <taxon>Apoidea</taxon>
        <taxon>Anthophila</taxon>
        <taxon>Apidae</taxon>
        <taxon>Xylocopa</taxon>
        <taxon>Xylocopa</taxon>
    </lineage>
</organism>
<keyword evidence="3" id="KW-1185">Reference proteome</keyword>
<comment type="caution">
    <text evidence="2">The sequence shown here is derived from an EMBL/GenBank/DDBJ whole genome shotgun (WGS) entry which is preliminary data.</text>
</comment>